<protein>
    <recommendedName>
        <fullName evidence="5">Metallo-beta-lactamase domain-containing protein</fullName>
    </recommendedName>
</protein>
<dbReference type="InterPro" id="IPR051013">
    <property type="entry name" value="MBL_superfamily_lactonases"/>
</dbReference>
<organism evidence="6 7">
    <name type="scientific">Rubricoccus marinus</name>
    <dbReference type="NCBI Taxonomy" id="716817"/>
    <lineage>
        <taxon>Bacteria</taxon>
        <taxon>Pseudomonadati</taxon>
        <taxon>Rhodothermota</taxon>
        <taxon>Rhodothermia</taxon>
        <taxon>Rhodothermales</taxon>
        <taxon>Rubricoccaceae</taxon>
        <taxon>Rubricoccus</taxon>
    </lineage>
</organism>
<evidence type="ECO:0000256" key="3">
    <source>
        <dbReference type="ARBA" id="ARBA00022801"/>
    </source>
</evidence>
<dbReference type="SMART" id="SM00849">
    <property type="entry name" value="Lactamase_B"/>
    <property type="match status" value="1"/>
</dbReference>
<keyword evidence="3" id="KW-0378">Hydrolase</keyword>
<dbReference type="InParanoid" id="A0A259TW47"/>
<keyword evidence="4" id="KW-0862">Zinc</keyword>
<evidence type="ECO:0000259" key="5">
    <source>
        <dbReference type="SMART" id="SM00849"/>
    </source>
</evidence>
<dbReference type="EMBL" id="MQWB01000001">
    <property type="protein sequence ID" value="OZC01910.1"/>
    <property type="molecule type" value="Genomic_DNA"/>
</dbReference>
<reference evidence="6 7" key="1">
    <citation type="submission" date="2016-11" db="EMBL/GenBank/DDBJ databases">
        <title>Study of marine rhodopsin-containing bacteria.</title>
        <authorList>
            <person name="Yoshizawa S."/>
            <person name="Kumagai Y."/>
            <person name="Kogure K."/>
        </authorList>
    </citation>
    <scope>NUCLEOTIDE SEQUENCE [LARGE SCALE GENOMIC DNA]</scope>
    <source>
        <strain evidence="6 7">SG-29</strain>
    </source>
</reference>
<accession>A0A259TW47</accession>
<dbReference type="InterPro" id="IPR001279">
    <property type="entry name" value="Metallo-B-lactamas"/>
</dbReference>
<dbReference type="Pfam" id="PF00753">
    <property type="entry name" value="Lactamase_B"/>
    <property type="match status" value="1"/>
</dbReference>
<evidence type="ECO:0000313" key="6">
    <source>
        <dbReference type="EMBL" id="OZC01910.1"/>
    </source>
</evidence>
<name>A0A259TW47_9BACT</name>
<dbReference type="PANTHER" id="PTHR42978">
    <property type="entry name" value="QUORUM-QUENCHING LACTONASE YTNP-RELATED-RELATED"/>
    <property type="match status" value="1"/>
</dbReference>
<evidence type="ECO:0000313" key="7">
    <source>
        <dbReference type="Proteomes" id="UP000216446"/>
    </source>
</evidence>
<dbReference type="Proteomes" id="UP000216446">
    <property type="component" value="Unassembled WGS sequence"/>
</dbReference>
<proteinExistence type="inferred from homology"/>
<keyword evidence="7" id="KW-1185">Reference proteome</keyword>
<feature type="domain" description="Metallo-beta-lactamase" evidence="5">
    <location>
        <begin position="47"/>
        <end position="267"/>
    </location>
</feature>
<dbReference type="AlphaFoldDB" id="A0A259TW47"/>
<keyword evidence="2" id="KW-0479">Metal-binding</keyword>
<dbReference type="GO" id="GO:0016787">
    <property type="term" value="F:hydrolase activity"/>
    <property type="evidence" value="ECO:0007669"/>
    <property type="project" value="UniProtKB-KW"/>
</dbReference>
<dbReference type="RefSeq" id="WP_094545563.1">
    <property type="nucleotide sequence ID" value="NZ_MQWB01000001.1"/>
</dbReference>
<dbReference type="PANTHER" id="PTHR42978:SF6">
    <property type="entry name" value="QUORUM-QUENCHING LACTONASE YTNP-RELATED"/>
    <property type="match status" value="1"/>
</dbReference>
<gene>
    <name evidence="6" type="ORF">BSZ36_02250</name>
</gene>
<dbReference type="SUPFAM" id="SSF56281">
    <property type="entry name" value="Metallo-hydrolase/oxidoreductase"/>
    <property type="match status" value="1"/>
</dbReference>
<comment type="similarity">
    <text evidence="1">Belongs to the metallo-beta-lactamase superfamily.</text>
</comment>
<dbReference type="OrthoDB" id="9802897at2"/>
<evidence type="ECO:0000256" key="2">
    <source>
        <dbReference type="ARBA" id="ARBA00022723"/>
    </source>
</evidence>
<dbReference type="Gene3D" id="3.60.15.10">
    <property type="entry name" value="Ribonuclease Z/Hydroxyacylglutathione hydrolase-like"/>
    <property type="match status" value="1"/>
</dbReference>
<comment type="caution">
    <text evidence="6">The sequence shown here is derived from an EMBL/GenBank/DDBJ whole genome shotgun (WGS) entry which is preliminary data.</text>
</comment>
<dbReference type="CDD" id="cd16281">
    <property type="entry name" value="metallo-hydrolase-like_MBL-fold"/>
    <property type="match status" value="1"/>
</dbReference>
<dbReference type="GO" id="GO:0046872">
    <property type="term" value="F:metal ion binding"/>
    <property type="evidence" value="ECO:0007669"/>
    <property type="project" value="UniProtKB-KW"/>
</dbReference>
<evidence type="ECO:0000256" key="1">
    <source>
        <dbReference type="ARBA" id="ARBA00007749"/>
    </source>
</evidence>
<evidence type="ECO:0000256" key="4">
    <source>
        <dbReference type="ARBA" id="ARBA00022833"/>
    </source>
</evidence>
<sequence>MHLAGYQIDTVDAGRFALDGGAMFGIVPRALWARHIAPDEQNRIPMMARCLLLRGHGRVILVDTGMGDKHDAKFARIYDAGPFTLLDELGALGVAPEAVTDVFLTHLHFDHVGGAVTRGPAAGDVASGALRLTFPNAAHWVQAEHWEWAHESPREMASFLAENLEPLASLPREGDGARLALLESGAPSPFEQTEIVTVDGHTRGQQLLKVVGEEDTLLFAGDLFPTAAHVPLLWIMAYDIAPLDTIAEKAPLLEQAARGSWTVVFEHDAETAAGRIVETERGFAVEDARAAL</sequence>
<dbReference type="InterPro" id="IPR036866">
    <property type="entry name" value="RibonucZ/Hydroxyglut_hydro"/>
</dbReference>